<dbReference type="PROSITE" id="PS01125">
    <property type="entry name" value="ROK"/>
    <property type="match status" value="1"/>
</dbReference>
<comment type="caution">
    <text evidence="2">The sequence shown here is derived from an EMBL/GenBank/DDBJ whole genome shotgun (WGS) entry which is preliminary data.</text>
</comment>
<dbReference type="RefSeq" id="WP_307284351.1">
    <property type="nucleotide sequence ID" value="NZ_JAUSVX010000024.1"/>
</dbReference>
<dbReference type="InterPro" id="IPR049874">
    <property type="entry name" value="ROK_cs"/>
</dbReference>
<proteinExistence type="inferred from homology"/>
<dbReference type="SUPFAM" id="SSF53067">
    <property type="entry name" value="Actin-like ATPase domain"/>
    <property type="match status" value="1"/>
</dbReference>
<comment type="similarity">
    <text evidence="1">Belongs to the ROK (NagC/XylR) family.</text>
</comment>
<keyword evidence="3" id="KW-1185">Reference proteome</keyword>
<evidence type="ECO:0000313" key="2">
    <source>
        <dbReference type="EMBL" id="MDQ0474548.1"/>
    </source>
</evidence>
<dbReference type="GO" id="GO:0004340">
    <property type="term" value="F:glucokinase activity"/>
    <property type="evidence" value="ECO:0007669"/>
    <property type="project" value="UniProtKB-EC"/>
</dbReference>
<accession>A0ABU0JJU4</accession>
<dbReference type="PANTHER" id="PTHR18964">
    <property type="entry name" value="ROK (REPRESSOR, ORF, KINASE) FAMILY"/>
    <property type="match status" value="1"/>
</dbReference>
<protein>
    <submittedName>
        <fullName evidence="2">Glucokinase</fullName>
        <ecNumber evidence="2">2.7.1.2</ecNumber>
    </submittedName>
</protein>
<dbReference type="Proteomes" id="UP001242480">
    <property type="component" value="Unassembled WGS sequence"/>
</dbReference>
<organism evidence="2 3">
    <name type="scientific">Labrys wisconsinensis</name>
    <dbReference type="NCBI Taxonomy" id="425677"/>
    <lineage>
        <taxon>Bacteria</taxon>
        <taxon>Pseudomonadati</taxon>
        <taxon>Pseudomonadota</taxon>
        <taxon>Alphaproteobacteria</taxon>
        <taxon>Hyphomicrobiales</taxon>
        <taxon>Xanthobacteraceae</taxon>
        <taxon>Labrys</taxon>
    </lineage>
</organism>
<evidence type="ECO:0000256" key="1">
    <source>
        <dbReference type="ARBA" id="ARBA00006479"/>
    </source>
</evidence>
<dbReference type="InterPro" id="IPR043129">
    <property type="entry name" value="ATPase_NBD"/>
</dbReference>
<dbReference type="EMBL" id="JAUSVX010000024">
    <property type="protein sequence ID" value="MDQ0474548.1"/>
    <property type="molecule type" value="Genomic_DNA"/>
</dbReference>
<dbReference type="InterPro" id="IPR000600">
    <property type="entry name" value="ROK"/>
</dbReference>
<name>A0ABU0JJU4_9HYPH</name>
<evidence type="ECO:0000313" key="3">
    <source>
        <dbReference type="Proteomes" id="UP001242480"/>
    </source>
</evidence>
<dbReference type="Gene3D" id="3.30.420.40">
    <property type="match status" value="2"/>
</dbReference>
<dbReference type="Pfam" id="PF00480">
    <property type="entry name" value="ROK"/>
    <property type="match status" value="1"/>
</dbReference>
<reference evidence="2 3" key="1">
    <citation type="submission" date="2023-07" db="EMBL/GenBank/DDBJ databases">
        <title>Genomic Encyclopedia of Type Strains, Phase IV (KMG-IV): sequencing the most valuable type-strain genomes for metagenomic binning, comparative biology and taxonomic classification.</title>
        <authorList>
            <person name="Goeker M."/>
        </authorList>
    </citation>
    <scope>NUCLEOTIDE SEQUENCE [LARGE SCALE GENOMIC DNA]</scope>
    <source>
        <strain evidence="2 3">DSM 19619</strain>
    </source>
</reference>
<dbReference type="PANTHER" id="PTHR18964:SF149">
    <property type="entry name" value="BIFUNCTIONAL UDP-N-ACETYLGLUCOSAMINE 2-EPIMERASE_N-ACETYLMANNOSAMINE KINASE"/>
    <property type="match status" value="1"/>
</dbReference>
<gene>
    <name evidence="2" type="ORF">QO011_007589</name>
</gene>
<sequence>MPRLAIGLDLGGTQVRAALVDEGGYIQARAAVATAAAAGPEIVIDQLHWVAEAVSTGVPAADLAGIGVAAPGPLDTGTGTALGLPTLAGFVDLPLARLLAERFDRPVRLENDGIAAALGEWRFGAGRGHANLVYVTVSTGIGGGVVSDGRLLRGRRGMAGHVGHMTIMRDGAPCSCGHRGCWEAYGAGPAFARRAREQAARTPGTQLAGPIDARAVFEAAAAGDALAAALVAEEADILGLGIAGLLHLYSPEIVIVGGGVAHGFPALHPGIAARIRTAAMAPFRDVPVVRAALGDNAGLVGAAALAFEVVGDEIRTPLPLGEGQG</sequence>
<dbReference type="EC" id="2.7.1.2" evidence="2"/>
<keyword evidence="2" id="KW-0808">Transferase</keyword>
<dbReference type="CDD" id="cd23763">
    <property type="entry name" value="ASKHA_ATPase_ROK"/>
    <property type="match status" value="1"/>
</dbReference>